<dbReference type="PROSITE" id="PS00455">
    <property type="entry name" value="AMP_BINDING"/>
    <property type="match status" value="1"/>
</dbReference>
<dbReference type="InterPro" id="IPR000873">
    <property type="entry name" value="AMP-dep_synth/lig_dom"/>
</dbReference>
<dbReference type="CDD" id="cd17646">
    <property type="entry name" value="A_NRPS_AB3403-like"/>
    <property type="match status" value="1"/>
</dbReference>
<dbReference type="SUPFAM" id="SSF53474">
    <property type="entry name" value="alpha/beta-Hydrolases"/>
    <property type="match status" value="1"/>
</dbReference>
<dbReference type="PROSITE" id="PS00012">
    <property type="entry name" value="PHOSPHOPANTETHEINE"/>
    <property type="match status" value="1"/>
</dbReference>
<dbReference type="EMBL" id="BAABKD010000009">
    <property type="protein sequence ID" value="GAA5090360.1"/>
    <property type="molecule type" value="Genomic_DNA"/>
</dbReference>
<name>A0ABP9M6Z2_9BURK</name>
<gene>
    <name evidence="5" type="primary">entF</name>
    <name evidence="5" type="ORF">GCM10023337_14570</name>
</gene>
<dbReference type="PANTHER" id="PTHR45527:SF1">
    <property type="entry name" value="FATTY ACID SYNTHASE"/>
    <property type="match status" value="1"/>
</dbReference>
<dbReference type="InterPro" id="IPR029058">
    <property type="entry name" value="AB_hydrolase_fold"/>
</dbReference>
<dbReference type="InterPro" id="IPR036736">
    <property type="entry name" value="ACP-like_sf"/>
</dbReference>
<dbReference type="Proteomes" id="UP001500227">
    <property type="component" value="Unassembled WGS sequence"/>
</dbReference>
<dbReference type="PROSITE" id="PS50075">
    <property type="entry name" value="CARRIER"/>
    <property type="match status" value="1"/>
</dbReference>
<dbReference type="SUPFAM" id="SSF56801">
    <property type="entry name" value="Acetyl-CoA synthetase-like"/>
    <property type="match status" value="1"/>
</dbReference>
<dbReference type="Pfam" id="PF00975">
    <property type="entry name" value="Thioesterase"/>
    <property type="match status" value="1"/>
</dbReference>
<dbReference type="Gene3D" id="3.30.300.30">
    <property type="match status" value="1"/>
</dbReference>
<accession>A0ABP9M6Z2</accession>
<evidence type="ECO:0000256" key="2">
    <source>
        <dbReference type="ARBA" id="ARBA00022450"/>
    </source>
</evidence>
<comment type="caution">
    <text evidence="5">The sequence shown here is derived from an EMBL/GenBank/DDBJ whole genome shotgun (WGS) entry which is preliminary data.</text>
</comment>
<dbReference type="Pfam" id="PF00550">
    <property type="entry name" value="PP-binding"/>
    <property type="match status" value="1"/>
</dbReference>
<dbReference type="SUPFAM" id="SSF47336">
    <property type="entry name" value="ACP-like"/>
    <property type="match status" value="1"/>
</dbReference>
<keyword evidence="6" id="KW-1185">Reference proteome</keyword>
<dbReference type="InterPro" id="IPR020845">
    <property type="entry name" value="AMP-binding_CS"/>
</dbReference>
<evidence type="ECO:0000256" key="3">
    <source>
        <dbReference type="ARBA" id="ARBA00022553"/>
    </source>
</evidence>
<evidence type="ECO:0000313" key="5">
    <source>
        <dbReference type="EMBL" id="GAA5090360.1"/>
    </source>
</evidence>
<dbReference type="Pfam" id="PF00501">
    <property type="entry name" value="AMP-binding"/>
    <property type="match status" value="1"/>
</dbReference>
<keyword evidence="3" id="KW-0597">Phosphoprotein</keyword>
<dbReference type="RefSeq" id="WP_345370714.1">
    <property type="nucleotide sequence ID" value="NZ_BAABKD010000009.1"/>
</dbReference>
<dbReference type="InterPro" id="IPR010071">
    <property type="entry name" value="AA_adenyl_dom"/>
</dbReference>
<dbReference type="InterPro" id="IPR020806">
    <property type="entry name" value="PKS_PP-bd"/>
</dbReference>
<protein>
    <submittedName>
        <fullName evidence="5">Enterobactin non-ribosomal peptide synthetase EntF</fullName>
    </submittedName>
</protein>
<dbReference type="NCBIfam" id="TIGR01733">
    <property type="entry name" value="AA-adenyl-dom"/>
    <property type="match status" value="1"/>
</dbReference>
<dbReference type="SUPFAM" id="SSF52777">
    <property type="entry name" value="CoA-dependent acyltransferases"/>
    <property type="match status" value="2"/>
</dbReference>
<dbReference type="InterPro" id="IPR042099">
    <property type="entry name" value="ANL_N_sf"/>
</dbReference>
<feature type="domain" description="Carrier" evidence="4">
    <location>
        <begin position="945"/>
        <end position="1020"/>
    </location>
</feature>
<dbReference type="Gene3D" id="3.30.559.30">
    <property type="entry name" value="Nonribosomal peptide synthetase, condensation domain"/>
    <property type="match status" value="1"/>
</dbReference>
<dbReference type="InterPro" id="IPR006162">
    <property type="entry name" value="Ppantetheine_attach_site"/>
</dbReference>
<dbReference type="Gene3D" id="3.30.559.10">
    <property type="entry name" value="Chloramphenicol acetyltransferase-like domain"/>
    <property type="match status" value="1"/>
</dbReference>
<evidence type="ECO:0000256" key="1">
    <source>
        <dbReference type="ARBA" id="ARBA00001957"/>
    </source>
</evidence>
<comment type="cofactor">
    <cofactor evidence="1">
        <name>pantetheine 4'-phosphate</name>
        <dbReference type="ChEBI" id="CHEBI:47942"/>
    </cofactor>
</comment>
<evidence type="ECO:0000259" key="4">
    <source>
        <dbReference type="PROSITE" id="PS50075"/>
    </source>
</evidence>
<proteinExistence type="predicted"/>
<dbReference type="InterPro" id="IPR023213">
    <property type="entry name" value="CAT-like_dom_sf"/>
</dbReference>
<dbReference type="Gene3D" id="3.40.50.12780">
    <property type="entry name" value="N-terminal domain of ligase-like"/>
    <property type="match status" value="1"/>
</dbReference>
<organism evidence="5 6">
    <name type="scientific">Paenalcaligenes hermetiae</name>
    <dbReference type="NCBI Taxonomy" id="1157987"/>
    <lineage>
        <taxon>Bacteria</taxon>
        <taxon>Pseudomonadati</taxon>
        <taxon>Pseudomonadota</taxon>
        <taxon>Betaproteobacteria</taxon>
        <taxon>Burkholderiales</taxon>
        <taxon>Alcaligenaceae</taxon>
        <taxon>Paenalcaligenes</taxon>
    </lineage>
</organism>
<dbReference type="Pfam" id="PF00668">
    <property type="entry name" value="Condensation"/>
    <property type="match status" value="1"/>
</dbReference>
<dbReference type="Pfam" id="PF13193">
    <property type="entry name" value="AMP-binding_C"/>
    <property type="match status" value="1"/>
</dbReference>
<dbReference type="Gene3D" id="3.40.50.1820">
    <property type="entry name" value="alpha/beta hydrolase"/>
    <property type="match status" value="1"/>
</dbReference>
<dbReference type="InterPro" id="IPR025110">
    <property type="entry name" value="AMP-bd_C"/>
</dbReference>
<evidence type="ECO:0000313" key="6">
    <source>
        <dbReference type="Proteomes" id="UP001500227"/>
    </source>
</evidence>
<dbReference type="InterPro" id="IPR001031">
    <property type="entry name" value="Thioesterase"/>
</dbReference>
<reference evidence="6" key="1">
    <citation type="journal article" date="2019" name="Int. J. Syst. Evol. Microbiol.">
        <title>The Global Catalogue of Microorganisms (GCM) 10K type strain sequencing project: providing services to taxonomists for standard genome sequencing and annotation.</title>
        <authorList>
            <consortium name="The Broad Institute Genomics Platform"/>
            <consortium name="The Broad Institute Genome Sequencing Center for Infectious Disease"/>
            <person name="Wu L."/>
            <person name="Ma J."/>
        </authorList>
    </citation>
    <scope>NUCLEOTIDE SEQUENCE [LARGE SCALE GENOMIC DNA]</scope>
    <source>
        <strain evidence="6">JCM 18423</strain>
    </source>
</reference>
<sequence length="1298" mass="144580">MSSCFALSSAQQGLWYAQHLDPSNPIFNTAHYADIQSPLDVSLFTQAVNRVLEQADVLRLRLCIQDDMAQQCFDGPQPVLEVHTACSTTEEALAHMRADQQQALDLRYDSVSRFILFVLNTHHFIFYMRVHHLAADGYAMNLLETRILQHYLALTEGKPCPAPLSSIHHVLADDQRYLHSPKYQKDRDFWLEQLQPDLDVASLASTTALSAHTFLAHHQPVSTQWSQKLLQFCATHQYPWPDVLTLLSAVYIARHTGQYDSVFGVPYMGRMGNQSALAIATVMNVAPLPLQIDEQLSVPDFLHQGMKALMRTRRHGRYRSEQLRRDLGLLGEMRRLHGPLINILPFDTPYDQTPLHATSHVLCAGPVEDLNITFRAGTQAQGMRLEIEANPKLYSLDMLQAHGDRLLTFIEKAWDAPTLQAIPTLTPSEQHYYVHTLNHTEHPVPVTTLNALIADTVSLHAQQTALSDDNHSYTYTQYQQRVEALCLQLYQAGVRRGDIVAVGMTRRAERVLLLHAILRAGAAYLPLDLSQPPARLINVLQQAQPVLCISDTTIASADPLPCPTLPIDALPSAAPHLSFQQIESAHATDAAYVLFTSGSTGDPKGVVVSHQAIVNRLLWMREHYAIQAGTRFIQKTPYTFDVSLWELFLPFISGAHLYVAPPEAHKDPQQLAQLICQHHIEVIHFVPSMLAAFLADASSQGLSIPLVFCSGEALPAYLRDRFYTRIQGQLHNLYGPTEAAVDVSYWHASAQDQSDPIPIGFPVWNTALYILDEQLRPVPAGVSGDLYIGGVQLADGYLGRPDLTAASFIPHPFATGRIYRTGDKARWRTDGAVEYLGRADFQVKLRGLRIELEEIEQILQQHPAVQHSVALVREDQPGQQLLVAYVVLTTPTNPEDLLEQCRQYLPDYMVPNHLVILDTLPLNRSGKLDRKALPAPARQNQAGTLPTTATQQQIATLFQQVLQLQHPVYIENNFFRLGGHSLLAAQLIAQLRQSYPELNLGAIFAHPCVAQLAHYLDHELATRTHSAGFEPVLALHQGETQRPALFCIHPAGGLSWCYGALARADLDQRSVYGLQADTFHNESTSQTHLNTMAQRYADRIQALQPSGPYHLLGWSVGGILAHAVGVTLQRRGERLGLICLLDAYPSSAWRAQPLPAANAIYKALLHIAGFDPNELPHVALTRQSVIDFLRQQNHPLGALDDTQLNGVFEAVALNNAAVREHQEQKLHAKVLYIQAGLDHKDTDLNPAMWQPWVEQLHVHTLPFLHAHLTGPEASAQIAPLLKHALQQSETHPTLSMES</sequence>
<dbReference type="InterPro" id="IPR009081">
    <property type="entry name" value="PP-bd_ACP"/>
</dbReference>
<dbReference type="InterPro" id="IPR001242">
    <property type="entry name" value="Condensation_dom"/>
</dbReference>
<dbReference type="InterPro" id="IPR045851">
    <property type="entry name" value="AMP-bd_C_sf"/>
</dbReference>
<dbReference type="SMART" id="SM00823">
    <property type="entry name" value="PKS_PP"/>
    <property type="match status" value="1"/>
</dbReference>
<keyword evidence="2" id="KW-0596">Phosphopantetheine</keyword>
<dbReference type="PANTHER" id="PTHR45527">
    <property type="entry name" value="NONRIBOSOMAL PEPTIDE SYNTHETASE"/>
    <property type="match status" value="1"/>
</dbReference>